<dbReference type="PANTHER" id="PTHR34547:SF1">
    <property type="entry name" value="YACP-LIKE NYN DOMAIN PROTEIN"/>
    <property type="match status" value="1"/>
</dbReference>
<sequence>MKIIFVDGYNVINSWPNLSKIKKDNFEGARQKLIDILQNYASYKGHKIFLVFDAHLVKGALEYKERIGNLIIIFTKNGETADSYIERSVNEVGRKLDVCVVTSDSLEQQLIFQRGATRKSSIEFYHEINQINNRITNKINSNYAEQRNLIEDELEEDIINVLEKIRRSE</sequence>
<reference evidence="1 2" key="1">
    <citation type="submission" date="2019-05" db="EMBL/GenBank/DDBJ databases">
        <authorList>
            <consortium name="Pathogen Informatics"/>
        </authorList>
    </citation>
    <scope>NUCLEOTIDE SEQUENCE [LARGE SCALE GENOMIC DNA]</scope>
    <source>
        <strain evidence="1 2">NCTC503</strain>
    </source>
</reference>
<dbReference type="EMBL" id="LR590481">
    <property type="protein sequence ID" value="VTQ95175.1"/>
    <property type="molecule type" value="Genomic_DNA"/>
</dbReference>
<organism evidence="1 2">
    <name type="scientific">Hathewaya histolytica</name>
    <name type="common">Clostridium histolyticum</name>
    <dbReference type="NCBI Taxonomy" id="1498"/>
    <lineage>
        <taxon>Bacteria</taxon>
        <taxon>Bacillati</taxon>
        <taxon>Bacillota</taxon>
        <taxon>Clostridia</taxon>
        <taxon>Eubacteriales</taxon>
        <taxon>Clostridiaceae</taxon>
        <taxon>Hathewaya</taxon>
    </lineage>
</organism>
<dbReference type="AlphaFoldDB" id="A0A4U9RS61"/>
<dbReference type="RefSeq" id="WP_138210983.1">
    <property type="nucleotide sequence ID" value="NZ_CBCRUQ010000002.1"/>
</dbReference>
<dbReference type="OrthoDB" id="9792160at2"/>
<dbReference type="Pfam" id="PF05991">
    <property type="entry name" value="NYN_YacP"/>
    <property type="match status" value="1"/>
</dbReference>
<gene>
    <name evidence="1" type="ORF">NCTC503_02458</name>
</gene>
<evidence type="ECO:0000313" key="1">
    <source>
        <dbReference type="EMBL" id="VTQ95175.1"/>
    </source>
</evidence>
<name>A0A4U9RS61_HATHI</name>
<accession>A0A4U9RS61</accession>
<dbReference type="InterPro" id="IPR010298">
    <property type="entry name" value="YacP-like"/>
</dbReference>
<proteinExistence type="predicted"/>
<protein>
    <submittedName>
        <fullName evidence="1">Tetracycline resistance protein</fullName>
    </submittedName>
</protein>
<dbReference type="PANTHER" id="PTHR34547">
    <property type="entry name" value="YACP-LIKE NYN DOMAIN PROTEIN"/>
    <property type="match status" value="1"/>
</dbReference>
<keyword evidence="2" id="KW-1185">Reference proteome</keyword>
<dbReference type="KEGG" id="hhw:NCTC503_02458"/>
<dbReference type="CDD" id="cd10912">
    <property type="entry name" value="PIN_YacP-like"/>
    <property type="match status" value="1"/>
</dbReference>
<evidence type="ECO:0000313" key="2">
    <source>
        <dbReference type="Proteomes" id="UP000308489"/>
    </source>
</evidence>
<dbReference type="Proteomes" id="UP000308489">
    <property type="component" value="Chromosome 1"/>
</dbReference>